<dbReference type="Proteomes" id="UP000192660">
    <property type="component" value="Unassembled WGS sequence"/>
</dbReference>
<dbReference type="PANTHER" id="PTHR45947">
    <property type="entry name" value="SULFOQUINOVOSYL TRANSFERASE SQD2"/>
    <property type="match status" value="1"/>
</dbReference>
<organism evidence="3 4">
    <name type="scientific">Sulfobacillus thermosulfidooxidans (strain DSM 9293 / VKM B-1269 / AT-1)</name>
    <dbReference type="NCBI Taxonomy" id="929705"/>
    <lineage>
        <taxon>Bacteria</taxon>
        <taxon>Bacillati</taxon>
        <taxon>Bacillota</taxon>
        <taxon>Clostridia</taxon>
        <taxon>Eubacteriales</taxon>
        <taxon>Clostridiales Family XVII. Incertae Sedis</taxon>
        <taxon>Sulfobacillus</taxon>
    </lineage>
</organism>
<feature type="domain" description="Glycosyl transferase family 1" evidence="1">
    <location>
        <begin position="197"/>
        <end position="336"/>
    </location>
</feature>
<dbReference type="OrthoDB" id="9801609at2"/>
<proteinExistence type="predicted"/>
<evidence type="ECO:0000313" key="4">
    <source>
        <dbReference type="Proteomes" id="UP000192660"/>
    </source>
</evidence>
<keyword evidence="3" id="KW-0808">Transferase</keyword>
<dbReference type="SUPFAM" id="SSF53756">
    <property type="entry name" value="UDP-Glycosyltransferase/glycogen phosphorylase"/>
    <property type="match status" value="1"/>
</dbReference>
<dbReference type="Pfam" id="PF13439">
    <property type="entry name" value="Glyco_transf_4"/>
    <property type="match status" value="1"/>
</dbReference>
<reference evidence="4" key="1">
    <citation type="submission" date="2017-04" db="EMBL/GenBank/DDBJ databases">
        <authorList>
            <person name="Varghese N."/>
            <person name="Submissions S."/>
        </authorList>
    </citation>
    <scope>NUCLEOTIDE SEQUENCE [LARGE SCALE GENOMIC DNA]</scope>
    <source>
        <strain evidence="4">DSM 9293</strain>
    </source>
</reference>
<keyword evidence="4" id="KW-1185">Reference proteome</keyword>
<dbReference type="PANTHER" id="PTHR45947:SF3">
    <property type="entry name" value="SULFOQUINOVOSYL TRANSFERASE SQD2"/>
    <property type="match status" value="1"/>
</dbReference>
<accession>A0A1W1WDK8</accession>
<dbReference type="InterPro" id="IPR028098">
    <property type="entry name" value="Glyco_trans_4-like_N"/>
</dbReference>
<name>A0A1W1WDK8_SULTA</name>
<dbReference type="EMBL" id="FWWY01000001">
    <property type="protein sequence ID" value="SMC04366.1"/>
    <property type="molecule type" value="Genomic_DNA"/>
</dbReference>
<gene>
    <name evidence="3" type="ORF">SAMN00768000_1611</name>
</gene>
<dbReference type="GO" id="GO:0016757">
    <property type="term" value="F:glycosyltransferase activity"/>
    <property type="evidence" value="ECO:0007669"/>
    <property type="project" value="InterPro"/>
</dbReference>
<protein>
    <submittedName>
        <fullName evidence="3">Glycosyltransferase involved in cell wall bisynthesis</fullName>
    </submittedName>
</protein>
<evidence type="ECO:0000259" key="2">
    <source>
        <dbReference type="Pfam" id="PF13439"/>
    </source>
</evidence>
<dbReference type="RefSeq" id="WP_084661213.1">
    <property type="nucleotide sequence ID" value="NZ_FWWY01000001.1"/>
</dbReference>
<dbReference type="AlphaFoldDB" id="A0A1W1WDK8"/>
<dbReference type="Pfam" id="PF00534">
    <property type="entry name" value="Glycos_transf_1"/>
    <property type="match status" value="1"/>
</dbReference>
<dbReference type="InterPro" id="IPR001296">
    <property type="entry name" value="Glyco_trans_1"/>
</dbReference>
<dbReference type="Gene3D" id="3.40.50.2000">
    <property type="entry name" value="Glycogen Phosphorylase B"/>
    <property type="match status" value="2"/>
</dbReference>
<dbReference type="STRING" id="28034.BFX07_01330"/>
<sequence>MRVALVHDWLVTMGGAERVLEALTEMYPDAPIFTGVVDFDHLSPRLRQKHIIPSFVQRLPRAKRWYNRYLPFLLYGFEQFDLSQYDLVISSSAAVAKGVITPVDTVHVAYVHTPMRYAWDLYHDYRNREAKGITKRLMGPVFHYVRMWDRLAADRPDVLVANSHLVQRRILKHYHRQAQIVYPPVAVDRFEVKNPGSYYLVLSRLVAYKRIDLAIEAANQMGIPLVVAGDGPERGHLKHLAGNTIKFTGAVSDDVAKQLIENAKALIFPGEEDFGIVPIEVQAAGHPVIAFGRGGVLDTVIDGETGVFFHSQDVKHLIEAIRTAENMAWDAQKIRRHSEKFRPERFREAMSLVIDAALSHHEPTS</sequence>
<feature type="domain" description="Glycosyltransferase subfamily 4-like N-terminal" evidence="2">
    <location>
        <begin position="13"/>
        <end position="189"/>
    </location>
</feature>
<evidence type="ECO:0000313" key="3">
    <source>
        <dbReference type="EMBL" id="SMC04366.1"/>
    </source>
</evidence>
<evidence type="ECO:0000259" key="1">
    <source>
        <dbReference type="Pfam" id="PF00534"/>
    </source>
</evidence>
<dbReference type="InterPro" id="IPR050194">
    <property type="entry name" value="Glycosyltransferase_grp1"/>
</dbReference>